<dbReference type="Proteomes" id="UP000027936">
    <property type="component" value="Unassembled WGS sequence"/>
</dbReference>
<organism evidence="2 3">
    <name type="scientific">Schinkia azotoformans MEV2011</name>
    <dbReference type="NCBI Taxonomy" id="1348973"/>
    <lineage>
        <taxon>Bacteria</taxon>
        <taxon>Bacillati</taxon>
        <taxon>Bacillota</taxon>
        <taxon>Bacilli</taxon>
        <taxon>Bacillales</taxon>
        <taxon>Bacillaceae</taxon>
        <taxon>Calidifontibacillus/Schinkia group</taxon>
        <taxon>Schinkia</taxon>
    </lineage>
</organism>
<keyword evidence="2" id="KW-0808">Transferase</keyword>
<dbReference type="SUPFAM" id="SSF55729">
    <property type="entry name" value="Acyl-CoA N-acyltransferases (Nat)"/>
    <property type="match status" value="1"/>
</dbReference>
<protein>
    <submittedName>
        <fullName evidence="2">Acetyltransferase (GNAT) domain</fullName>
    </submittedName>
</protein>
<dbReference type="Pfam" id="PF00583">
    <property type="entry name" value="Acetyltransf_1"/>
    <property type="match status" value="1"/>
</dbReference>
<dbReference type="Gene3D" id="3.40.630.30">
    <property type="match status" value="1"/>
</dbReference>
<comment type="caution">
    <text evidence="2">The sequence shown here is derived from an EMBL/GenBank/DDBJ whole genome shotgun (WGS) entry which is preliminary data.</text>
</comment>
<dbReference type="GO" id="GO:0016747">
    <property type="term" value="F:acyltransferase activity, transferring groups other than amino-acyl groups"/>
    <property type="evidence" value="ECO:0007669"/>
    <property type="project" value="InterPro"/>
</dbReference>
<dbReference type="PROSITE" id="PS51186">
    <property type="entry name" value="GNAT"/>
    <property type="match status" value="1"/>
</dbReference>
<accession>A0A072NLW0</accession>
<dbReference type="RefSeq" id="WP_035195446.1">
    <property type="nucleotide sequence ID" value="NZ_JJRY01000007.1"/>
</dbReference>
<reference evidence="2 3" key="1">
    <citation type="submission" date="2014-04" db="EMBL/GenBank/DDBJ databases">
        <title>Draft genome sequence of Bacillus azotoformans MEV2011, a (co-) denitrifying strain unable to grow in the presence of oxygen.</title>
        <authorList>
            <person name="Nielsen M."/>
            <person name="Schreiber L."/>
            <person name="Finster K."/>
            <person name="Schramm A."/>
        </authorList>
    </citation>
    <scope>NUCLEOTIDE SEQUENCE [LARGE SCALE GENOMIC DNA]</scope>
    <source>
        <strain evidence="2 3">MEV2011</strain>
    </source>
</reference>
<evidence type="ECO:0000313" key="3">
    <source>
        <dbReference type="Proteomes" id="UP000027936"/>
    </source>
</evidence>
<dbReference type="PATRIC" id="fig|1348973.3.peg.2017"/>
<sequence length="232" mass="26545">MITEIQWTEINNDNLTNLESVLKLYDQSFPIDVRESHDVFRKGLKYATSSFPNSFRFLAGMEGDTVASFATGHYLADVNTGFIVYIVTNPLVRGNGLGSTTLLKMEELLKKDAISAGHSALRFSILETEMEELVHTEAEKENCIKRERFYEKNNYRSYESINYLQPPLHGDTNGIPLNLLFKSFQGSQTITQTEISRIVQAMYREKYYEVNRIDKAVLSKCLNKMGIDHTSF</sequence>
<gene>
    <name evidence="2" type="ORF">M670_02082</name>
</gene>
<dbReference type="InterPro" id="IPR016181">
    <property type="entry name" value="Acyl_CoA_acyltransferase"/>
</dbReference>
<name>A0A072NLW0_SCHAZ</name>
<proteinExistence type="predicted"/>
<dbReference type="AlphaFoldDB" id="A0A072NLW0"/>
<evidence type="ECO:0000313" key="2">
    <source>
        <dbReference type="EMBL" id="KEF38456.1"/>
    </source>
</evidence>
<evidence type="ECO:0000259" key="1">
    <source>
        <dbReference type="PROSITE" id="PS51186"/>
    </source>
</evidence>
<dbReference type="OrthoDB" id="2398454at2"/>
<feature type="domain" description="N-acetyltransferase" evidence="1">
    <location>
        <begin position="8"/>
        <end position="182"/>
    </location>
</feature>
<dbReference type="EMBL" id="JJRY01000007">
    <property type="protein sequence ID" value="KEF38456.1"/>
    <property type="molecule type" value="Genomic_DNA"/>
</dbReference>
<dbReference type="InterPro" id="IPR000182">
    <property type="entry name" value="GNAT_dom"/>
</dbReference>